<proteinExistence type="predicted"/>
<feature type="region of interest" description="Disordered" evidence="2">
    <location>
        <begin position="135"/>
        <end position="178"/>
    </location>
</feature>
<dbReference type="AlphaFoldDB" id="A0A8T0W164"/>
<reference evidence="4" key="1">
    <citation type="submission" date="2020-05" db="EMBL/GenBank/DDBJ databases">
        <title>WGS assembly of Panicum virgatum.</title>
        <authorList>
            <person name="Lovell J.T."/>
            <person name="Jenkins J."/>
            <person name="Shu S."/>
            <person name="Juenger T.E."/>
            <person name="Schmutz J."/>
        </authorList>
    </citation>
    <scope>NUCLEOTIDE SEQUENCE</scope>
    <source>
        <strain evidence="4">AP13</strain>
    </source>
</reference>
<dbReference type="InterPro" id="IPR036875">
    <property type="entry name" value="Znf_CCHC_sf"/>
</dbReference>
<accession>A0A8T0W164</accession>
<feature type="compositionally biased region" description="Polar residues" evidence="2">
    <location>
        <begin position="407"/>
        <end position="416"/>
    </location>
</feature>
<protein>
    <recommendedName>
        <fullName evidence="3">CCHC-type domain-containing protein</fullName>
    </recommendedName>
</protein>
<dbReference type="GO" id="GO:0003676">
    <property type="term" value="F:nucleic acid binding"/>
    <property type="evidence" value="ECO:0007669"/>
    <property type="project" value="InterPro"/>
</dbReference>
<evidence type="ECO:0000256" key="2">
    <source>
        <dbReference type="SAM" id="MobiDB-lite"/>
    </source>
</evidence>
<evidence type="ECO:0000256" key="1">
    <source>
        <dbReference type="PROSITE-ProRule" id="PRU00047"/>
    </source>
</evidence>
<keyword evidence="1" id="KW-0862">Zinc</keyword>
<gene>
    <name evidence="4" type="ORF">PVAP13_2KG095316</name>
</gene>
<dbReference type="EMBL" id="CM029039">
    <property type="protein sequence ID" value="KAG2640437.1"/>
    <property type="molecule type" value="Genomic_DNA"/>
</dbReference>
<sequence length="489" mass="51977">MEQLERVSAVVQAATTRPGPHIHGREDLKGSRFWALETESESSDAESVVSIDTPEFISRAQEAGFTLPQMLTAEKELDDYPSAEQPKEGTMAKKIIDAMVRRQTDRQPWRGRLPAPRVSPPITFGDVLASAKVCRNSSSPSLRNTRNSVSPSMSSSPARSSPAPGRMQPSRSASCVDLGRDTGRATVSFSELVSKSKHDTTLGPRPSFGPKRMWLRPSVPYRPTAGLAAFFSRTGTSIHNPRAPHSAAPRKYATSYAAVARFAMENSGSFPGAQRGGAVNRGRGRSYGQAGIIGRGGFQHPTFHPGYGGDSDGRGRGRYNNGGLCNYGGRSGGRSYGGRNRGAFAGRNGRGGYAGNASAEMGMNQASAGGTAPVSAEQTAHAAALLQQAFVAMQGVVPTQTLGQQATAAEVNTSTHQAEKADPLSKATPIADKPESSAQGAMKGSGKVPYCYRCYTTGHKMEDCTAELYCEICDCTEHAMTRCPMRLCS</sequence>
<comment type="caution">
    <text evidence="4">The sequence shown here is derived from an EMBL/GenBank/DDBJ whole genome shotgun (WGS) entry which is preliminary data.</text>
</comment>
<dbReference type="Proteomes" id="UP000823388">
    <property type="component" value="Chromosome 2K"/>
</dbReference>
<feature type="compositionally biased region" description="Polar residues" evidence="2">
    <location>
        <begin position="135"/>
        <end position="147"/>
    </location>
</feature>
<dbReference type="GO" id="GO:0008270">
    <property type="term" value="F:zinc ion binding"/>
    <property type="evidence" value="ECO:0007669"/>
    <property type="project" value="UniProtKB-KW"/>
</dbReference>
<dbReference type="PROSITE" id="PS50158">
    <property type="entry name" value="ZF_CCHC"/>
    <property type="match status" value="1"/>
</dbReference>
<dbReference type="InterPro" id="IPR001878">
    <property type="entry name" value="Znf_CCHC"/>
</dbReference>
<feature type="domain" description="CCHC-type" evidence="3">
    <location>
        <begin position="451"/>
        <end position="464"/>
    </location>
</feature>
<evidence type="ECO:0000313" key="5">
    <source>
        <dbReference type="Proteomes" id="UP000823388"/>
    </source>
</evidence>
<feature type="region of interest" description="Disordered" evidence="2">
    <location>
        <begin position="190"/>
        <end position="211"/>
    </location>
</feature>
<evidence type="ECO:0000259" key="3">
    <source>
        <dbReference type="PROSITE" id="PS50158"/>
    </source>
</evidence>
<dbReference type="SUPFAM" id="SSF57756">
    <property type="entry name" value="Retrovirus zinc finger-like domains"/>
    <property type="match status" value="1"/>
</dbReference>
<feature type="region of interest" description="Disordered" evidence="2">
    <location>
        <begin position="407"/>
        <end position="445"/>
    </location>
</feature>
<name>A0A8T0W164_PANVG</name>
<feature type="compositionally biased region" description="Low complexity" evidence="2">
    <location>
        <begin position="148"/>
        <end position="164"/>
    </location>
</feature>
<keyword evidence="1" id="KW-0479">Metal-binding</keyword>
<organism evidence="4 5">
    <name type="scientific">Panicum virgatum</name>
    <name type="common">Blackwell switchgrass</name>
    <dbReference type="NCBI Taxonomy" id="38727"/>
    <lineage>
        <taxon>Eukaryota</taxon>
        <taxon>Viridiplantae</taxon>
        <taxon>Streptophyta</taxon>
        <taxon>Embryophyta</taxon>
        <taxon>Tracheophyta</taxon>
        <taxon>Spermatophyta</taxon>
        <taxon>Magnoliopsida</taxon>
        <taxon>Liliopsida</taxon>
        <taxon>Poales</taxon>
        <taxon>Poaceae</taxon>
        <taxon>PACMAD clade</taxon>
        <taxon>Panicoideae</taxon>
        <taxon>Panicodae</taxon>
        <taxon>Paniceae</taxon>
        <taxon>Panicinae</taxon>
        <taxon>Panicum</taxon>
        <taxon>Panicum sect. Hiantes</taxon>
    </lineage>
</organism>
<keyword evidence="1" id="KW-0863">Zinc-finger</keyword>
<evidence type="ECO:0000313" key="4">
    <source>
        <dbReference type="EMBL" id="KAG2640437.1"/>
    </source>
</evidence>
<keyword evidence="5" id="KW-1185">Reference proteome</keyword>